<organism evidence="4 5">
    <name type="scientific">Candidatus Fervidibacter sacchari</name>
    <dbReference type="NCBI Taxonomy" id="1448929"/>
    <lineage>
        <taxon>Bacteria</taxon>
        <taxon>Candidatus Fervidibacterota</taxon>
        <taxon>Candidatus Fervidibacter</taxon>
    </lineage>
</organism>
<dbReference type="Gene3D" id="3.20.20.80">
    <property type="entry name" value="Glycosidases"/>
    <property type="match status" value="1"/>
</dbReference>
<dbReference type="SUPFAM" id="SSF51445">
    <property type="entry name" value="(Trans)glycosidases"/>
    <property type="match status" value="1"/>
</dbReference>
<dbReference type="RefSeq" id="WP_259095442.1">
    <property type="nucleotide sequence ID" value="NZ_CP130454.1"/>
</dbReference>
<keyword evidence="5" id="KW-1185">Reference proteome</keyword>
<comment type="caution">
    <text evidence="4">The sequence shown here is derived from an EMBL/GenBank/DDBJ whole genome shotgun (WGS) entry which is preliminary data.</text>
</comment>
<evidence type="ECO:0000256" key="2">
    <source>
        <dbReference type="ARBA" id="ARBA00023295"/>
    </source>
</evidence>
<dbReference type="Pfam" id="PF02449">
    <property type="entry name" value="Glyco_hydro_42"/>
    <property type="match status" value="1"/>
</dbReference>
<reference evidence="4 5" key="1">
    <citation type="submission" date="2022-08" db="EMBL/GenBank/DDBJ databases">
        <title>Bacterial and archaeal communities from various locations to study Microbial Dark Matter (Phase II).</title>
        <authorList>
            <person name="Stepanauskas R."/>
        </authorList>
    </citation>
    <scope>NUCLEOTIDE SEQUENCE [LARGE SCALE GENOMIC DNA]</scope>
    <source>
        <strain evidence="4 5">PD1</strain>
    </source>
</reference>
<sequence length="378" mass="43651">MKRRQWLKMVSGVMAMGIANAKVEDSTKPRVRFISWGGIGHPKRVRAAAQIGVDTHRLPINPWPDEQGRYDFRLAEIYLTALKEAGITTVIHIFSHGVPEWFWQKYPDAMPLNESGETDNSYGSVWHPKVRAQVRKGIVALLDYLGERDLLRLVDGIEVGVAFEGQLSYKWHHFWAFDPHALKAYRFFLRGRYSEINRLNNTWGTRYRSFTEIKPPIRWSESPQCYDFLDFYRQSLLDAAEEWSEAVVAKFSPKFWLWLSHFIAPNQRPYAARYPAFYLRHLKKLNRADVAIVSVVPGWQTKEEIAELKELGITVIGEWEIVPNAESQRRQARLAWDLGCDGFFVGVLENLADEAGALTEVGKVTAEIISRWQRDQSP</sequence>
<dbReference type="PANTHER" id="PTHR36447:SF1">
    <property type="entry name" value="BETA-GALACTOSIDASE GANA"/>
    <property type="match status" value="1"/>
</dbReference>
<protein>
    <recommendedName>
        <fullName evidence="3">Glycoside hydrolase family 42 N-terminal domain-containing protein</fullName>
    </recommendedName>
</protein>
<dbReference type="PANTHER" id="PTHR36447">
    <property type="entry name" value="BETA-GALACTOSIDASE GANA"/>
    <property type="match status" value="1"/>
</dbReference>
<evidence type="ECO:0000256" key="1">
    <source>
        <dbReference type="ARBA" id="ARBA00022801"/>
    </source>
</evidence>
<dbReference type="InterPro" id="IPR017853">
    <property type="entry name" value="GH"/>
</dbReference>
<feature type="domain" description="Glycoside hydrolase family 42 N-terminal" evidence="3">
    <location>
        <begin position="43"/>
        <end position="234"/>
    </location>
</feature>
<keyword evidence="2" id="KW-0326">Glycosidase</keyword>
<dbReference type="EMBL" id="JANUCP010000002">
    <property type="protein sequence ID" value="MCS3919234.1"/>
    <property type="molecule type" value="Genomic_DNA"/>
</dbReference>
<dbReference type="InterPro" id="IPR003476">
    <property type="entry name" value="Glyco_hydro_42"/>
</dbReference>
<dbReference type="Proteomes" id="UP001204798">
    <property type="component" value="Unassembled WGS sequence"/>
</dbReference>
<dbReference type="InterPro" id="IPR013529">
    <property type="entry name" value="Glyco_hydro_42_N"/>
</dbReference>
<gene>
    <name evidence="4" type="ORF">M2350_001634</name>
</gene>
<evidence type="ECO:0000259" key="3">
    <source>
        <dbReference type="Pfam" id="PF02449"/>
    </source>
</evidence>
<keyword evidence="1" id="KW-0378">Hydrolase</keyword>
<evidence type="ECO:0000313" key="5">
    <source>
        <dbReference type="Proteomes" id="UP001204798"/>
    </source>
</evidence>
<proteinExistence type="predicted"/>
<accession>A0ABT2EMQ0</accession>
<evidence type="ECO:0000313" key="4">
    <source>
        <dbReference type="EMBL" id="MCS3919234.1"/>
    </source>
</evidence>
<name>A0ABT2EMQ0_9BACT</name>